<dbReference type="PANTHER" id="PTHR11485">
    <property type="entry name" value="TRANSFERRIN"/>
    <property type="match status" value="1"/>
</dbReference>
<name>A0A6J1W917_GALME</name>
<keyword evidence="1" id="KW-0732">Signal</keyword>
<dbReference type="InterPro" id="IPR001156">
    <property type="entry name" value="Transferrin-like_dom"/>
</dbReference>
<protein>
    <submittedName>
        <fullName evidence="4">Transferrin-like</fullName>
    </submittedName>
</protein>
<dbReference type="Pfam" id="PF00405">
    <property type="entry name" value="Transferrin"/>
    <property type="match status" value="2"/>
</dbReference>
<dbReference type="Proteomes" id="UP001652740">
    <property type="component" value="Unplaced"/>
</dbReference>
<dbReference type="PROSITE" id="PS51408">
    <property type="entry name" value="TRANSFERRIN_LIKE_4"/>
    <property type="match status" value="2"/>
</dbReference>
<sequence>MAYKELFLSLLVVTYVNAQYKVCVLRSDTSTCQNLDKDGSEVECVGVETRLDCAIKLARGEANFGAFSEEELLVLGQMQLPDVQVVATIRSTEKQDVQYAFEAVTVVPNNHSGGLEGLRGGRYCHPGLDSPDLRWSPRVLKALELSAARSDRCPGATTDFKTAEELEVEELSKFFSAACRPGPWSYNTTVDADLKSRYSSLCSMCEDGRCTGYSTASVVNVAGVNNNNRHIQALDCLVTNGTVAFAAWQHVQEFFLKRNPQHVDAYSLLCPNGSLQPLSIDVLGQVVSPCATVRQPWRAIVASSLTASEINSKLNIWWTDGTDPGSGSWQSALYQSLVGGSNFRVVGESLTTPLNYSSQIRPLDIATSAACLTPRRWCTISALETTKCQWTAAAAYTLGIQPTISCERRNGVFDCLNDIKEGKADFSSVDSHYGFLARQHYRLSPVKLVQNTRTSASRVAAFVKETSAQANITRFENLRDKVACFPEFGGIAYVSFVRAAHERQVVSPSECDYARAVGEFFSGACAPGATDAAHTVYEDSSFNASSLCSACRSSSSANSSISEYTCAWDNTNLYFGNNGSLLCLADPATDVVFVETENIAAQLSALQLNPNNYRALCRNNTLAASTGVNIDDGCLLAYVVDAEVLTRRNDPVANSVNTLFDTLDKFFGYNPNTQLINLRLYSPFDSTSDLLFKDTTIGITEPSSTANHEPARNYIELFRHLESCTGAATPLPAPGLAVRTVFSIVTLLISLFMSRAIF</sequence>
<dbReference type="Gene3D" id="3.40.190.10">
    <property type="entry name" value="Periplasmic binding protein-like II"/>
    <property type="match status" value="3"/>
</dbReference>
<dbReference type="RefSeq" id="XP_026749427.2">
    <property type="nucleotide sequence ID" value="XM_026893626.3"/>
</dbReference>
<dbReference type="GO" id="GO:0005886">
    <property type="term" value="C:plasma membrane"/>
    <property type="evidence" value="ECO:0007669"/>
    <property type="project" value="TreeGrafter"/>
</dbReference>
<evidence type="ECO:0000313" key="4">
    <source>
        <dbReference type="RefSeq" id="XP_026749427.2"/>
    </source>
</evidence>
<dbReference type="PANTHER" id="PTHR11485:SF57">
    <property type="entry name" value="TRANSFERRIN"/>
    <property type="match status" value="1"/>
</dbReference>
<accession>A0A6J1W917</accession>
<dbReference type="GeneID" id="113510177"/>
<dbReference type="SMART" id="SM00094">
    <property type="entry name" value="TR_FER"/>
    <property type="match status" value="1"/>
</dbReference>
<feature type="chain" id="PRO_5046884499" evidence="1">
    <location>
        <begin position="19"/>
        <end position="758"/>
    </location>
</feature>
<dbReference type="GO" id="GO:0005769">
    <property type="term" value="C:early endosome"/>
    <property type="evidence" value="ECO:0007669"/>
    <property type="project" value="TreeGrafter"/>
</dbReference>
<dbReference type="GO" id="GO:0055037">
    <property type="term" value="C:recycling endosome"/>
    <property type="evidence" value="ECO:0007669"/>
    <property type="project" value="TreeGrafter"/>
</dbReference>
<dbReference type="PRINTS" id="PR00422">
    <property type="entry name" value="TRANSFERRIN"/>
</dbReference>
<dbReference type="GO" id="GO:0006826">
    <property type="term" value="P:iron ion transport"/>
    <property type="evidence" value="ECO:0007669"/>
    <property type="project" value="TreeGrafter"/>
</dbReference>
<evidence type="ECO:0000259" key="2">
    <source>
        <dbReference type="PROSITE" id="PS51408"/>
    </source>
</evidence>
<reference evidence="4" key="1">
    <citation type="submission" date="2025-08" db="UniProtKB">
        <authorList>
            <consortium name="RefSeq"/>
        </authorList>
    </citation>
    <scope>IDENTIFICATION</scope>
    <source>
        <tissue evidence="4">Whole larvae</tissue>
    </source>
</reference>
<feature type="signal peptide" evidence="1">
    <location>
        <begin position="1"/>
        <end position="18"/>
    </location>
</feature>
<dbReference type="AlphaFoldDB" id="A0A6J1W917"/>
<evidence type="ECO:0000313" key="3">
    <source>
        <dbReference type="Proteomes" id="UP001652740"/>
    </source>
</evidence>
<evidence type="ECO:0000256" key="1">
    <source>
        <dbReference type="SAM" id="SignalP"/>
    </source>
</evidence>
<dbReference type="SUPFAM" id="SSF53850">
    <property type="entry name" value="Periplasmic binding protein-like II"/>
    <property type="match status" value="2"/>
</dbReference>
<dbReference type="GO" id="GO:0005615">
    <property type="term" value="C:extracellular space"/>
    <property type="evidence" value="ECO:0007669"/>
    <property type="project" value="TreeGrafter"/>
</dbReference>
<feature type="domain" description="Transferrin-like" evidence="2">
    <location>
        <begin position="375"/>
        <end position="719"/>
    </location>
</feature>
<dbReference type="KEGG" id="gmw:113510177"/>
<feature type="domain" description="Transferrin-like" evidence="2">
    <location>
        <begin position="20"/>
        <end position="365"/>
    </location>
</feature>
<organism evidence="3 4">
    <name type="scientific">Galleria mellonella</name>
    <name type="common">Greater wax moth</name>
    <dbReference type="NCBI Taxonomy" id="7137"/>
    <lineage>
        <taxon>Eukaryota</taxon>
        <taxon>Metazoa</taxon>
        <taxon>Ecdysozoa</taxon>
        <taxon>Arthropoda</taxon>
        <taxon>Hexapoda</taxon>
        <taxon>Insecta</taxon>
        <taxon>Pterygota</taxon>
        <taxon>Neoptera</taxon>
        <taxon>Endopterygota</taxon>
        <taxon>Lepidoptera</taxon>
        <taxon>Glossata</taxon>
        <taxon>Ditrysia</taxon>
        <taxon>Pyraloidea</taxon>
        <taxon>Pyralidae</taxon>
        <taxon>Galleriinae</taxon>
        <taxon>Galleria</taxon>
    </lineage>
</organism>
<keyword evidence="3" id="KW-1185">Reference proteome</keyword>
<dbReference type="CDD" id="cd13529">
    <property type="entry name" value="PBP2_transferrin"/>
    <property type="match status" value="1"/>
</dbReference>
<gene>
    <name evidence="4" type="primary">LOC113510177</name>
</gene>
<proteinExistence type="predicted"/>